<dbReference type="Proteomes" id="UP000244161">
    <property type="component" value="Unassembled WGS sequence"/>
</dbReference>
<evidence type="ECO:0000256" key="3">
    <source>
        <dbReference type="ARBA" id="ARBA00022448"/>
    </source>
</evidence>
<evidence type="ECO:0000256" key="4">
    <source>
        <dbReference type="ARBA" id="ARBA00022475"/>
    </source>
</evidence>
<dbReference type="Gene3D" id="3.40.50.300">
    <property type="entry name" value="P-loop containing nucleotide triphosphate hydrolases"/>
    <property type="match status" value="1"/>
</dbReference>
<organism evidence="9 10">
    <name type="scientific">Trichococcus patagoniensis</name>
    <dbReference type="NCBI Taxonomy" id="382641"/>
    <lineage>
        <taxon>Bacteria</taxon>
        <taxon>Bacillati</taxon>
        <taxon>Bacillota</taxon>
        <taxon>Bacilli</taxon>
        <taxon>Lactobacillales</taxon>
        <taxon>Carnobacteriaceae</taxon>
        <taxon>Trichococcus</taxon>
    </lineage>
</organism>
<dbReference type="PROSITE" id="PS50893">
    <property type="entry name" value="ABC_TRANSPORTER_2"/>
    <property type="match status" value="1"/>
</dbReference>
<evidence type="ECO:0000256" key="5">
    <source>
        <dbReference type="ARBA" id="ARBA00022741"/>
    </source>
</evidence>
<protein>
    <submittedName>
        <fullName evidence="9">Iron complex transport system ATP-binding protein</fullName>
    </submittedName>
</protein>
<keyword evidence="4" id="KW-1003">Cell membrane</keyword>
<dbReference type="InterPro" id="IPR027417">
    <property type="entry name" value="P-loop_NTPase"/>
</dbReference>
<dbReference type="PANTHER" id="PTHR43166:SF9">
    <property type="entry name" value="GLUTAMATE_ASPARTATE IMPORT ATP-BINDING PROTEIN GLTL"/>
    <property type="match status" value="1"/>
</dbReference>
<evidence type="ECO:0000256" key="1">
    <source>
        <dbReference type="ARBA" id="ARBA00004202"/>
    </source>
</evidence>
<evidence type="ECO:0000256" key="7">
    <source>
        <dbReference type="ARBA" id="ARBA00023136"/>
    </source>
</evidence>
<feature type="domain" description="ABC transporter" evidence="8">
    <location>
        <begin position="3"/>
        <end position="242"/>
    </location>
</feature>
<dbReference type="SMART" id="SM00382">
    <property type="entry name" value="AAA"/>
    <property type="match status" value="1"/>
</dbReference>
<dbReference type="GO" id="GO:0005886">
    <property type="term" value="C:plasma membrane"/>
    <property type="evidence" value="ECO:0007669"/>
    <property type="project" value="UniProtKB-SubCell"/>
</dbReference>
<sequence>MMIRFDHVSVTRDNRKILKDINWHATKGEHWAILGLNGSGKTTLLQLLNGYLWPSSGTLVVLGETFGKTVIPELRKRIGWVSSALQQQLNQQEIAEHIVLSGKFASIGVWTIPTEAEKQQALDLLIKCGGKELIGIRYGILSQGQQQIILIARALMANPEILILDEPCNGLDLFAKEKLLEDIQRIADEPEGPTMIYVSHHTEEILPCFQKLMLLKDGSIHMTGKTSNLLKEEILNDFYEKPVQTIRMSKNRLAVFPK</sequence>
<evidence type="ECO:0000313" key="10">
    <source>
        <dbReference type="Proteomes" id="UP000244161"/>
    </source>
</evidence>
<accession>A0A2T5IKY8</accession>
<proteinExistence type="inferred from homology"/>
<dbReference type="PANTHER" id="PTHR43166">
    <property type="entry name" value="AMINO ACID IMPORT ATP-BINDING PROTEIN"/>
    <property type="match status" value="1"/>
</dbReference>
<keyword evidence="5" id="KW-0547">Nucleotide-binding</keyword>
<keyword evidence="7" id="KW-0472">Membrane</keyword>
<dbReference type="SUPFAM" id="SSF52540">
    <property type="entry name" value="P-loop containing nucleoside triphosphate hydrolases"/>
    <property type="match status" value="1"/>
</dbReference>
<dbReference type="InterPro" id="IPR050086">
    <property type="entry name" value="MetN_ABC_transporter-like"/>
</dbReference>
<keyword evidence="3" id="KW-0813">Transport</keyword>
<reference evidence="9 10" key="1">
    <citation type="submission" date="2018-04" db="EMBL/GenBank/DDBJ databases">
        <title>Genomic Encyclopedia of Archaeal and Bacterial Type Strains, Phase II (KMG-II): from individual species to whole genera.</title>
        <authorList>
            <person name="Goeker M."/>
        </authorList>
    </citation>
    <scope>NUCLEOTIDE SEQUENCE [LARGE SCALE GENOMIC DNA]</scope>
    <source>
        <strain evidence="9 10">DSM 18806</strain>
    </source>
</reference>
<dbReference type="RefSeq" id="WP_211306145.1">
    <property type="nucleotide sequence ID" value="NZ_QAOM01000008.1"/>
</dbReference>
<dbReference type="Pfam" id="PF00005">
    <property type="entry name" value="ABC_tran"/>
    <property type="match status" value="1"/>
</dbReference>
<evidence type="ECO:0000313" key="9">
    <source>
        <dbReference type="EMBL" id="PTQ84479.1"/>
    </source>
</evidence>
<evidence type="ECO:0000256" key="2">
    <source>
        <dbReference type="ARBA" id="ARBA00005417"/>
    </source>
</evidence>
<comment type="caution">
    <text evidence="9">The sequence shown here is derived from an EMBL/GenBank/DDBJ whole genome shotgun (WGS) entry which is preliminary data.</text>
</comment>
<dbReference type="EMBL" id="QAOM01000008">
    <property type="protein sequence ID" value="PTQ84479.1"/>
    <property type="molecule type" value="Genomic_DNA"/>
</dbReference>
<evidence type="ECO:0000256" key="6">
    <source>
        <dbReference type="ARBA" id="ARBA00022840"/>
    </source>
</evidence>
<dbReference type="InterPro" id="IPR003593">
    <property type="entry name" value="AAA+_ATPase"/>
</dbReference>
<dbReference type="AlphaFoldDB" id="A0A2T5IKY8"/>
<comment type="similarity">
    <text evidence="2">Belongs to the ABC transporter superfamily.</text>
</comment>
<dbReference type="GO" id="GO:0016887">
    <property type="term" value="F:ATP hydrolysis activity"/>
    <property type="evidence" value="ECO:0007669"/>
    <property type="project" value="InterPro"/>
</dbReference>
<evidence type="ECO:0000259" key="8">
    <source>
        <dbReference type="PROSITE" id="PS50893"/>
    </source>
</evidence>
<keyword evidence="6 9" id="KW-0067">ATP-binding</keyword>
<keyword evidence="10" id="KW-1185">Reference proteome</keyword>
<dbReference type="InterPro" id="IPR003439">
    <property type="entry name" value="ABC_transporter-like_ATP-bd"/>
</dbReference>
<dbReference type="GO" id="GO:0005524">
    <property type="term" value="F:ATP binding"/>
    <property type="evidence" value="ECO:0007669"/>
    <property type="project" value="UniProtKB-KW"/>
</dbReference>
<gene>
    <name evidence="9" type="ORF">C8U37_10846</name>
</gene>
<name>A0A2T5IKY8_9LACT</name>
<comment type="subcellular location">
    <subcellularLocation>
        <location evidence="1">Cell membrane</location>
        <topology evidence="1">Peripheral membrane protein</topology>
    </subcellularLocation>
</comment>